<protein>
    <recommendedName>
        <fullName evidence="11">NADH-quinone oxidoreductase subunit L</fullName>
    </recommendedName>
</protein>
<dbReference type="InterPro" id="IPR001516">
    <property type="entry name" value="Proton_antipo_N"/>
</dbReference>
<feature type="transmembrane region" description="Helical" evidence="6">
    <location>
        <begin position="462"/>
        <end position="479"/>
    </location>
</feature>
<gene>
    <name evidence="9" type="ORF">SanaruYs_07380</name>
</gene>
<dbReference type="AlphaFoldDB" id="A0A401U6H6"/>
<keyword evidence="4 6" id="KW-0472">Membrane</keyword>
<dbReference type="PANTHER" id="PTHR42829:SF2">
    <property type="entry name" value="NADH-UBIQUINONE OXIDOREDUCTASE CHAIN 5"/>
    <property type="match status" value="1"/>
</dbReference>
<dbReference type="PRINTS" id="PR01434">
    <property type="entry name" value="NADHDHGNASE5"/>
</dbReference>
<evidence type="ECO:0000313" key="9">
    <source>
        <dbReference type="EMBL" id="GCC50523.1"/>
    </source>
</evidence>
<reference evidence="9 10" key="1">
    <citation type="submission" date="2018-11" db="EMBL/GenBank/DDBJ databases">
        <title>Chryseotalea sanarue gen. nov., sp., nov., a member of the family Cytophagaceae, isolated from a brackish lake in Hamamatsu Japan.</title>
        <authorList>
            <person name="Maejima Y."/>
            <person name="Iino T."/>
            <person name="Muraguchi Y."/>
            <person name="Fukuda K."/>
            <person name="Ohkuma M."/>
            <person name="Moriuchi R."/>
            <person name="Dohra H."/>
            <person name="Kimbara K."/>
            <person name="Shintani M."/>
        </authorList>
    </citation>
    <scope>NUCLEOTIDE SEQUENCE [LARGE SCALE GENOMIC DNA]</scope>
    <source>
        <strain evidence="9 10">Ys</strain>
    </source>
</reference>
<dbReference type="Gene3D" id="1.20.5.2700">
    <property type="match status" value="1"/>
</dbReference>
<evidence type="ECO:0000313" key="10">
    <source>
        <dbReference type="Proteomes" id="UP000288227"/>
    </source>
</evidence>
<evidence type="ECO:0000256" key="1">
    <source>
        <dbReference type="ARBA" id="ARBA00004127"/>
    </source>
</evidence>
<comment type="subcellular location">
    <subcellularLocation>
        <location evidence="1">Endomembrane system</location>
        <topology evidence="1">Multi-pass membrane protein</topology>
    </subcellularLocation>
    <subcellularLocation>
        <location evidence="5">Membrane</location>
        <topology evidence="5">Multi-pass membrane protein</topology>
    </subcellularLocation>
</comment>
<dbReference type="PANTHER" id="PTHR42829">
    <property type="entry name" value="NADH-UBIQUINONE OXIDOREDUCTASE CHAIN 5"/>
    <property type="match status" value="1"/>
</dbReference>
<evidence type="ECO:0000256" key="6">
    <source>
        <dbReference type="SAM" id="Phobius"/>
    </source>
</evidence>
<dbReference type="InterPro" id="IPR018393">
    <property type="entry name" value="NADHpl_OxRdtase_5_subgr"/>
</dbReference>
<dbReference type="GO" id="GO:0042773">
    <property type="term" value="P:ATP synthesis coupled electron transport"/>
    <property type="evidence" value="ECO:0007669"/>
    <property type="project" value="InterPro"/>
</dbReference>
<feature type="domain" description="NADH-Ubiquinone oxidoreductase (complex I) chain 5 N-terminal" evidence="8">
    <location>
        <begin position="69"/>
        <end position="114"/>
    </location>
</feature>
<proteinExistence type="predicted"/>
<dbReference type="GO" id="GO:0008137">
    <property type="term" value="F:NADH dehydrogenase (ubiquinone) activity"/>
    <property type="evidence" value="ECO:0007669"/>
    <property type="project" value="InterPro"/>
</dbReference>
<keyword evidence="2 5" id="KW-0812">Transmembrane</keyword>
<evidence type="ECO:0000256" key="2">
    <source>
        <dbReference type="ARBA" id="ARBA00022692"/>
    </source>
</evidence>
<sequence length="638" mass="71206">MSQALLLNLLFFLLGLPLVSAMLAQFISEKYRWLNPLIAVFLLLLTTITGISICVAQWNEAPVLLEHTWFSLGNYTITAGFYINNVTLVMVSVVSFISLMVHLFSSGYMAGDRFEKSYYTMLGFFTFCMLGLVLANNILLLFIFWELVGFSSYTLIGHWREKAIAAKAAGKAFVINRIADLGFIAAILILYTQTNSFSLTEVTQLTNEFWRNAAAISLLIAVMGKSAQVPFFNWLPSAMEGPTPVSALIHAATMVVAGIFLLIRMFPLFSPEALDIVVIVGSITALLGALAALHQYDIKKILAYSTISQLGLMLAAVGSGAYGVALLHLFTHAFFKAGLFLSAGAIIHVLHQAQHTAHVHFDVQDIRNLGGLKKMMPITLVCFAICSAALSGFPMLSGFQSKDAILVSLFNWSGNSWRLIFTWTVVVSFVLTIVYSVRMLWYIFFATAKKTSLLRVSEAPGILRIPIILLSLCSLWFVVSVHPLEYNGWLLNSIQPAKHYLFITWLSMILIPTLSVIAWWWYKSKELSRVYPVLKNGFYLDRVYDKAGKNTVLTLAYTAKKSDQGIDGFIHVLAYAQVTFAHLLAWFDKWIIDGGVNGIAWMARQTGALARSFSGGKIQTYIFWTTFTLIIFLFWILF</sequence>
<evidence type="ECO:0000256" key="5">
    <source>
        <dbReference type="RuleBase" id="RU000320"/>
    </source>
</evidence>
<feature type="transmembrane region" description="Helical" evidence="6">
    <location>
        <begin position="419"/>
        <end position="441"/>
    </location>
</feature>
<dbReference type="NCBIfam" id="TIGR01974">
    <property type="entry name" value="NDH_I_L"/>
    <property type="match status" value="1"/>
</dbReference>
<evidence type="ECO:0008006" key="11">
    <source>
        <dbReference type="Google" id="ProtNLM"/>
    </source>
</evidence>
<feature type="transmembrane region" description="Helical" evidence="6">
    <location>
        <begin position="329"/>
        <end position="350"/>
    </location>
</feature>
<feature type="transmembrane region" description="Helical" evidence="6">
    <location>
        <begin position="247"/>
        <end position="267"/>
    </location>
</feature>
<dbReference type="Pfam" id="PF00361">
    <property type="entry name" value="Proton_antipo_M"/>
    <property type="match status" value="1"/>
</dbReference>
<keyword evidence="3 6" id="KW-1133">Transmembrane helix</keyword>
<feature type="transmembrane region" description="Helical" evidence="6">
    <location>
        <begin position="213"/>
        <end position="235"/>
    </location>
</feature>
<feature type="transmembrane region" description="Helical" evidence="6">
    <location>
        <begin position="79"/>
        <end position="104"/>
    </location>
</feature>
<dbReference type="InterPro" id="IPR001750">
    <property type="entry name" value="ND/Mrp_TM"/>
</dbReference>
<dbReference type="GO" id="GO:0003954">
    <property type="term" value="F:NADH dehydrogenase activity"/>
    <property type="evidence" value="ECO:0007669"/>
    <property type="project" value="TreeGrafter"/>
</dbReference>
<dbReference type="InterPro" id="IPR003945">
    <property type="entry name" value="NU5C-like"/>
</dbReference>
<name>A0A401U6H6_9BACT</name>
<feature type="transmembrane region" description="Helical" evidence="6">
    <location>
        <begin position="273"/>
        <end position="294"/>
    </location>
</feature>
<dbReference type="OrthoDB" id="9807568at2"/>
<feature type="transmembrane region" description="Helical" evidence="6">
    <location>
        <begin position="621"/>
        <end position="637"/>
    </location>
</feature>
<keyword evidence="10" id="KW-1185">Reference proteome</keyword>
<feature type="domain" description="NADH:quinone oxidoreductase/Mrp antiporter transmembrane" evidence="7">
    <location>
        <begin position="135"/>
        <end position="425"/>
    </location>
</feature>
<dbReference type="GO" id="GO:0015990">
    <property type="term" value="P:electron transport coupled proton transport"/>
    <property type="evidence" value="ECO:0007669"/>
    <property type="project" value="TreeGrafter"/>
</dbReference>
<feature type="transmembrane region" description="Helical" evidence="6">
    <location>
        <begin position="174"/>
        <end position="193"/>
    </location>
</feature>
<feature type="transmembrane region" description="Helical" evidence="6">
    <location>
        <begin position="377"/>
        <end position="399"/>
    </location>
</feature>
<dbReference type="RefSeq" id="WP_127121149.1">
    <property type="nucleotide sequence ID" value="NZ_BHXQ01000001.1"/>
</dbReference>
<dbReference type="EMBL" id="BHXQ01000001">
    <property type="protein sequence ID" value="GCC50523.1"/>
    <property type="molecule type" value="Genomic_DNA"/>
</dbReference>
<dbReference type="Proteomes" id="UP000288227">
    <property type="component" value="Unassembled WGS sequence"/>
</dbReference>
<feature type="transmembrane region" description="Helical" evidence="6">
    <location>
        <begin position="37"/>
        <end position="58"/>
    </location>
</feature>
<evidence type="ECO:0000259" key="8">
    <source>
        <dbReference type="Pfam" id="PF00662"/>
    </source>
</evidence>
<evidence type="ECO:0000256" key="3">
    <source>
        <dbReference type="ARBA" id="ARBA00022989"/>
    </source>
</evidence>
<dbReference type="Pfam" id="PF00662">
    <property type="entry name" value="Proton_antipo_N"/>
    <property type="match status" value="1"/>
</dbReference>
<evidence type="ECO:0000256" key="4">
    <source>
        <dbReference type="ARBA" id="ARBA00023136"/>
    </source>
</evidence>
<dbReference type="GO" id="GO:0012505">
    <property type="term" value="C:endomembrane system"/>
    <property type="evidence" value="ECO:0007669"/>
    <property type="project" value="UniProtKB-SubCell"/>
</dbReference>
<feature type="transmembrane region" description="Helical" evidence="6">
    <location>
        <begin position="124"/>
        <end position="153"/>
    </location>
</feature>
<comment type="caution">
    <text evidence="9">The sequence shown here is derived from an EMBL/GenBank/DDBJ whole genome shotgun (WGS) entry which is preliminary data.</text>
</comment>
<feature type="transmembrane region" description="Helical" evidence="6">
    <location>
        <begin position="499"/>
        <end position="522"/>
    </location>
</feature>
<evidence type="ECO:0000259" key="7">
    <source>
        <dbReference type="Pfam" id="PF00361"/>
    </source>
</evidence>
<accession>A0A401U6H6</accession>
<dbReference type="GO" id="GO:0016020">
    <property type="term" value="C:membrane"/>
    <property type="evidence" value="ECO:0007669"/>
    <property type="project" value="UniProtKB-SubCell"/>
</dbReference>
<organism evidence="9 10">
    <name type="scientific">Chryseotalea sanaruensis</name>
    <dbReference type="NCBI Taxonomy" id="2482724"/>
    <lineage>
        <taxon>Bacteria</taxon>
        <taxon>Pseudomonadati</taxon>
        <taxon>Bacteroidota</taxon>
        <taxon>Cytophagia</taxon>
        <taxon>Cytophagales</taxon>
        <taxon>Chryseotaleaceae</taxon>
        <taxon>Chryseotalea</taxon>
    </lineage>
</organism>
<feature type="transmembrane region" description="Helical" evidence="6">
    <location>
        <begin position="301"/>
        <end position="323"/>
    </location>
</feature>